<dbReference type="GO" id="GO:0000126">
    <property type="term" value="C:transcription factor TFIIIB complex"/>
    <property type="evidence" value="ECO:0007669"/>
    <property type="project" value="TreeGrafter"/>
</dbReference>
<dbReference type="Proteomes" id="UP000728185">
    <property type="component" value="Unassembled WGS sequence"/>
</dbReference>
<accession>A0A8E0RWH7</accession>
<proteinExistence type="inferred from homology"/>
<comment type="similarity">
    <text evidence="2">Belongs to the TFIIB family.</text>
</comment>
<name>A0A8E0RWH7_9TREM</name>
<dbReference type="InterPro" id="IPR036915">
    <property type="entry name" value="Cyclin-like_sf"/>
</dbReference>
<evidence type="ECO:0000256" key="8">
    <source>
        <dbReference type="ARBA" id="ARBA00023159"/>
    </source>
</evidence>
<dbReference type="PANTHER" id="PTHR11618:SF4">
    <property type="entry name" value="TRANSCRIPTION FACTOR IIIB 90 KDA SUBUNIT"/>
    <property type="match status" value="1"/>
</dbReference>
<dbReference type="CDD" id="cd20554">
    <property type="entry name" value="CYCLIN_TFIIIB90_rpt2"/>
    <property type="match status" value="1"/>
</dbReference>
<keyword evidence="7" id="KW-0805">Transcription regulation</keyword>
<dbReference type="InterPro" id="IPR013763">
    <property type="entry name" value="Cyclin-like_dom"/>
</dbReference>
<evidence type="ECO:0000256" key="12">
    <source>
        <dbReference type="ARBA" id="ARBA00031706"/>
    </source>
</evidence>
<dbReference type="GO" id="GO:0017025">
    <property type="term" value="F:TBP-class protein binding"/>
    <property type="evidence" value="ECO:0007669"/>
    <property type="project" value="InterPro"/>
</dbReference>
<evidence type="ECO:0000256" key="15">
    <source>
        <dbReference type="SAM" id="MobiDB-lite"/>
    </source>
</evidence>
<feature type="compositionally biased region" description="Basic residues" evidence="15">
    <location>
        <begin position="551"/>
        <end position="564"/>
    </location>
</feature>
<dbReference type="GO" id="GO:0001006">
    <property type="term" value="F:RNA polymerase III type 3 promoter sequence-specific DNA binding"/>
    <property type="evidence" value="ECO:0007669"/>
    <property type="project" value="TreeGrafter"/>
</dbReference>
<dbReference type="GO" id="GO:0070897">
    <property type="term" value="P:transcription preinitiation complex assembly"/>
    <property type="evidence" value="ECO:0007669"/>
    <property type="project" value="InterPro"/>
</dbReference>
<evidence type="ECO:0000256" key="6">
    <source>
        <dbReference type="ARBA" id="ARBA00022833"/>
    </source>
</evidence>
<gene>
    <name evidence="17" type="ORF">FBUS_08027</name>
</gene>
<keyword evidence="3" id="KW-0479">Metal-binding</keyword>
<dbReference type="FunFam" id="1.10.472.10:FF:000002">
    <property type="entry name" value="Transcription factor IIIB 90 kDa subunit"/>
    <property type="match status" value="1"/>
</dbReference>
<dbReference type="SUPFAM" id="SSF47954">
    <property type="entry name" value="Cyclin-like"/>
    <property type="match status" value="2"/>
</dbReference>
<keyword evidence="8" id="KW-0010">Activator</keyword>
<protein>
    <recommendedName>
        <fullName evidence="11">B-related factor 1</fullName>
    </recommendedName>
    <alternativeName>
        <fullName evidence="12">General transcription factor TFIIB</fullName>
    </alternativeName>
</protein>
<organism evidence="17 18">
    <name type="scientific">Fasciolopsis buskii</name>
    <dbReference type="NCBI Taxonomy" id="27845"/>
    <lineage>
        <taxon>Eukaryota</taxon>
        <taxon>Metazoa</taxon>
        <taxon>Spiralia</taxon>
        <taxon>Lophotrochozoa</taxon>
        <taxon>Platyhelminthes</taxon>
        <taxon>Trematoda</taxon>
        <taxon>Digenea</taxon>
        <taxon>Plagiorchiida</taxon>
        <taxon>Echinostomata</taxon>
        <taxon>Echinostomatoidea</taxon>
        <taxon>Fasciolidae</taxon>
        <taxon>Fasciolopsis</taxon>
    </lineage>
</organism>
<evidence type="ECO:0000313" key="17">
    <source>
        <dbReference type="EMBL" id="KAA0190062.1"/>
    </source>
</evidence>
<dbReference type="InterPro" id="IPR013137">
    <property type="entry name" value="Znf_TFIIB"/>
</dbReference>
<evidence type="ECO:0000256" key="11">
    <source>
        <dbReference type="ARBA" id="ARBA00031009"/>
    </source>
</evidence>
<feature type="compositionally biased region" description="Acidic residues" evidence="15">
    <location>
        <begin position="702"/>
        <end position="729"/>
    </location>
</feature>
<evidence type="ECO:0000259" key="16">
    <source>
        <dbReference type="PROSITE" id="PS51134"/>
    </source>
</evidence>
<feature type="compositionally biased region" description="Low complexity" evidence="15">
    <location>
        <begin position="636"/>
        <end position="653"/>
    </location>
</feature>
<feature type="region of interest" description="Disordered" evidence="15">
    <location>
        <begin position="540"/>
        <end position="586"/>
    </location>
</feature>
<dbReference type="GO" id="GO:0097550">
    <property type="term" value="C:transcription preinitiation complex"/>
    <property type="evidence" value="ECO:0007669"/>
    <property type="project" value="TreeGrafter"/>
</dbReference>
<keyword evidence="18" id="KW-1185">Reference proteome</keyword>
<reference evidence="17" key="1">
    <citation type="submission" date="2019-05" db="EMBL/GenBank/DDBJ databases">
        <title>Annotation for the trematode Fasciolopsis buski.</title>
        <authorList>
            <person name="Choi Y.-J."/>
        </authorList>
    </citation>
    <scope>NUCLEOTIDE SEQUENCE</scope>
    <source>
        <strain evidence="17">HT</strain>
        <tissue evidence="17">Whole worm</tissue>
    </source>
</reference>
<dbReference type="SMART" id="SM00385">
    <property type="entry name" value="CYCLIN"/>
    <property type="match status" value="2"/>
</dbReference>
<keyword evidence="4" id="KW-0677">Repeat</keyword>
<dbReference type="Pfam" id="PF07741">
    <property type="entry name" value="BRF1"/>
    <property type="match status" value="1"/>
</dbReference>
<evidence type="ECO:0000256" key="2">
    <source>
        <dbReference type="ARBA" id="ARBA00010857"/>
    </source>
</evidence>
<keyword evidence="5 13" id="KW-0863">Zinc-finger</keyword>
<dbReference type="Gene3D" id="1.10.472.10">
    <property type="entry name" value="Cyclin-like"/>
    <property type="match status" value="2"/>
</dbReference>
<dbReference type="InterPro" id="IPR023486">
    <property type="entry name" value="TFIIB_CS"/>
</dbReference>
<dbReference type="PROSITE" id="PS51134">
    <property type="entry name" value="ZF_TFIIB"/>
    <property type="match status" value="1"/>
</dbReference>
<evidence type="ECO:0000256" key="3">
    <source>
        <dbReference type="ARBA" id="ARBA00022723"/>
    </source>
</evidence>
<sequence>MRCVHCGSTNFDEDRARADLICLDCGMVLSENAITSEVEFVETSNGLSAAIGRFVSDGSQQVGRESKQITENKARRRIDTICGQLRLGSDVSVSAFRFYQSALFRGLTRGRGAMHTSAGCIYLAARQLRVNLMLLDLSDAVGINVYVLGHCYAELKRKLHLAIPEMDPCLYIERFATQLEFGDKVSVVATTAMRLLQRMKKDWIATGRRPSGLAAAALLVAARIHEFNRTEEDVARVARISQQTTRKRLQEFGRTPTSKLSIDDFFTIDYEEEQDPPAFNASKKSDENVKEMDEDAFTRISLEIKELERRIENQLRVLSAKRTSRTFANKLANLDVGGSKGLHHLISDHNDSVTESPRSDNEACLSAVSGESGCISSSESACTTRNVLRDVLDGVVEPELLDNCVEDLQILTEHSGTAMCELLDKAEELRNLREIQAEAKVMDEKMLSAIAASSKSSANDPESTDQKMTKLPVFIANVQASKIEYPSTEDGTLVVDDIDDEELDREYMLQPREVMIKAAVWYKANAEYLQAVRRKRLAKRHQLEQEAQNPPKKKARRQRRGRSPRKSESRNKFESMDEESEDKPLSNKINYEALEAIVGASSSHQPVLQTQVDPNSSLTPGPLLASTLLADGPGPSISSAFRSPSSNSSNMRSEPSKTLHTKTPTLVRFADHPEVHEIPNRHMAESNAADHGGGDGSADTAEIVDDDEIVAEDDEEDDAEIWDDGNDLW</sequence>
<feature type="region of interest" description="Disordered" evidence="15">
    <location>
        <begin position="605"/>
        <end position="661"/>
    </location>
</feature>
<dbReference type="EMBL" id="LUCM01007391">
    <property type="protein sequence ID" value="KAA0190062.1"/>
    <property type="molecule type" value="Genomic_DNA"/>
</dbReference>
<evidence type="ECO:0000256" key="9">
    <source>
        <dbReference type="ARBA" id="ARBA00023163"/>
    </source>
</evidence>
<comment type="caution">
    <text evidence="17">The sequence shown here is derived from an EMBL/GenBank/DDBJ whole genome shotgun (WGS) entry which is preliminary data.</text>
</comment>
<evidence type="ECO:0000256" key="4">
    <source>
        <dbReference type="ARBA" id="ARBA00022737"/>
    </source>
</evidence>
<evidence type="ECO:0000256" key="10">
    <source>
        <dbReference type="ARBA" id="ARBA00023242"/>
    </source>
</evidence>
<dbReference type="Gene3D" id="2.20.25.10">
    <property type="match status" value="1"/>
</dbReference>
<feature type="region of interest" description="Disordered" evidence="15">
    <location>
        <begin position="678"/>
        <end position="729"/>
    </location>
</feature>
<dbReference type="PRINTS" id="PR00685">
    <property type="entry name" value="TIFACTORIIB"/>
</dbReference>
<feature type="domain" description="TFIIB-type" evidence="16">
    <location>
        <begin position="1"/>
        <end position="30"/>
    </location>
</feature>
<feature type="compositionally biased region" description="Basic and acidic residues" evidence="15">
    <location>
        <begin position="565"/>
        <end position="575"/>
    </location>
</feature>
<dbReference type="OrthoDB" id="511529at2759"/>
<dbReference type="Pfam" id="PF08271">
    <property type="entry name" value="Zn_Ribbon_TF"/>
    <property type="match status" value="1"/>
</dbReference>
<dbReference type="AlphaFoldDB" id="A0A8E0RWH7"/>
<evidence type="ECO:0000256" key="1">
    <source>
        <dbReference type="ARBA" id="ARBA00004123"/>
    </source>
</evidence>
<evidence type="ECO:0000313" key="18">
    <source>
        <dbReference type="Proteomes" id="UP000728185"/>
    </source>
</evidence>
<dbReference type="InterPro" id="IPR000812">
    <property type="entry name" value="TFIIB"/>
</dbReference>
<dbReference type="InterPro" id="IPR011665">
    <property type="entry name" value="BRF1_TBP-bd_dom"/>
</dbReference>
<dbReference type="Gene3D" id="1.20.5.650">
    <property type="entry name" value="Single helix bin"/>
    <property type="match status" value="1"/>
</dbReference>
<dbReference type="GO" id="GO:0008270">
    <property type="term" value="F:zinc ion binding"/>
    <property type="evidence" value="ECO:0007669"/>
    <property type="project" value="UniProtKB-KW"/>
</dbReference>
<dbReference type="Pfam" id="PF00382">
    <property type="entry name" value="TFIIB"/>
    <property type="match status" value="2"/>
</dbReference>
<feature type="coiled-coil region" evidence="14">
    <location>
        <begin position="297"/>
        <end position="324"/>
    </location>
</feature>
<feature type="compositionally biased region" description="Polar residues" evidence="15">
    <location>
        <begin position="605"/>
        <end position="619"/>
    </location>
</feature>
<keyword evidence="6" id="KW-0862">Zinc</keyword>
<evidence type="ECO:0000256" key="5">
    <source>
        <dbReference type="ARBA" id="ARBA00022771"/>
    </source>
</evidence>
<evidence type="ECO:0000256" key="14">
    <source>
        <dbReference type="SAM" id="Coils"/>
    </source>
</evidence>
<evidence type="ECO:0000256" key="13">
    <source>
        <dbReference type="PROSITE-ProRule" id="PRU00469"/>
    </source>
</evidence>
<evidence type="ECO:0000256" key="7">
    <source>
        <dbReference type="ARBA" id="ARBA00023015"/>
    </source>
</evidence>
<comment type="subcellular location">
    <subcellularLocation>
        <location evidence="1">Nucleus</location>
    </subcellularLocation>
</comment>
<keyword evidence="10" id="KW-0539">Nucleus</keyword>
<dbReference type="GO" id="GO:0000995">
    <property type="term" value="F:RNA polymerase III general transcription initiation factor activity"/>
    <property type="evidence" value="ECO:0007669"/>
    <property type="project" value="TreeGrafter"/>
</dbReference>
<dbReference type="SUPFAM" id="SSF57783">
    <property type="entry name" value="Zinc beta-ribbon"/>
    <property type="match status" value="1"/>
</dbReference>
<dbReference type="PANTHER" id="PTHR11618">
    <property type="entry name" value="TRANSCRIPTION INITIATION FACTOR IIB-RELATED"/>
    <property type="match status" value="1"/>
</dbReference>
<dbReference type="InterPro" id="IPR013150">
    <property type="entry name" value="TFIIB_cyclin"/>
</dbReference>
<dbReference type="PROSITE" id="PS00782">
    <property type="entry name" value="TFIIB"/>
    <property type="match status" value="1"/>
</dbReference>
<keyword evidence="9" id="KW-0804">Transcription</keyword>
<keyword evidence="14" id="KW-0175">Coiled coil</keyword>
<dbReference type="GO" id="GO:0005634">
    <property type="term" value="C:nucleus"/>
    <property type="evidence" value="ECO:0007669"/>
    <property type="project" value="UniProtKB-SubCell"/>
</dbReference>